<dbReference type="Pfam" id="PF00353">
    <property type="entry name" value="HemolysinCabind"/>
    <property type="match status" value="7"/>
</dbReference>
<accession>A0A3N1KSL2</accession>
<keyword evidence="6" id="KW-1185">Reference proteome</keyword>
<reference evidence="5 6" key="1">
    <citation type="submission" date="2018-11" db="EMBL/GenBank/DDBJ databases">
        <title>Genomic Encyclopedia of Type Strains, Phase IV (KMG-IV): sequencing the most valuable type-strain genomes for metagenomic binning, comparative biology and taxonomic classification.</title>
        <authorList>
            <person name="Goeker M."/>
        </authorList>
    </citation>
    <scope>NUCLEOTIDE SEQUENCE [LARGE SCALE GENOMIC DNA]</scope>
    <source>
        <strain evidence="5 6">DSM 5900</strain>
    </source>
</reference>
<dbReference type="InterPro" id="IPR001343">
    <property type="entry name" value="Hemolysn_Ca-bd"/>
</dbReference>
<dbReference type="GO" id="GO:0005576">
    <property type="term" value="C:extracellular region"/>
    <property type="evidence" value="ECO:0007669"/>
    <property type="project" value="UniProtKB-SubCell"/>
</dbReference>
<dbReference type="InterPro" id="IPR018511">
    <property type="entry name" value="Hemolysin-typ_Ca-bd_CS"/>
</dbReference>
<dbReference type="SUPFAM" id="SSF51120">
    <property type="entry name" value="beta-Roll"/>
    <property type="match status" value="2"/>
</dbReference>
<feature type="region of interest" description="Disordered" evidence="3">
    <location>
        <begin position="372"/>
        <end position="405"/>
    </location>
</feature>
<dbReference type="PROSITE" id="PS00330">
    <property type="entry name" value="HEMOLYSIN_CALCIUM"/>
    <property type="match status" value="1"/>
</dbReference>
<protein>
    <submittedName>
        <fullName evidence="5">Hemolysin type calcium-binding protein</fullName>
    </submittedName>
</protein>
<feature type="compositionally biased region" description="Gly residues" evidence="3">
    <location>
        <begin position="374"/>
        <end position="405"/>
    </location>
</feature>
<dbReference type="RefSeq" id="WP_170216684.1">
    <property type="nucleotide sequence ID" value="NZ_AP019700.1"/>
</dbReference>
<dbReference type="EMBL" id="RJKX01000018">
    <property type="protein sequence ID" value="ROP81106.1"/>
    <property type="molecule type" value="Genomic_DNA"/>
</dbReference>
<dbReference type="Gene3D" id="2.150.10.10">
    <property type="entry name" value="Serralysin-like metalloprotease, C-terminal"/>
    <property type="match status" value="2"/>
</dbReference>
<dbReference type="InterPro" id="IPR050557">
    <property type="entry name" value="RTX_toxin/Mannuronan_C5-epim"/>
</dbReference>
<proteinExistence type="predicted"/>
<evidence type="ECO:0000259" key="4">
    <source>
        <dbReference type="Pfam" id="PF14252"/>
    </source>
</evidence>
<dbReference type="PANTHER" id="PTHR38340:SF1">
    <property type="entry name" value="S-LAYER PROTEIN"/>
    <property type="match status" value="1"/>
</dbReference>
<dbReference type="GO" id="GO:0005509">
    <property type="term" value="F:calcium ion binding"/>
    <property type="evidence" value="ECO:0007669"/>
    <property type="project" value="InterPro"/>
</dbReference>
<feature type="region of interest" description="Disordered" evidence="3">
    <location>
        <begin position="301"/>
        <end position="326"/>
    </location>
</feature>
<dbReference type="Gene3D" id="2.60.40.3440">
    <property type="match status" value="1"/>
</dbReference>
<evidence type="ECO:0000256" key="2">
    <source>
        <dbReference type="ARBA" id="ARBA00022525"/>
    </source>
</evidence>
<dbReference type="PRINTS" id="PR01228">
    <property type="entry name" value="EGGSHELL"/>
</dbReference>
<name>A0A3N1KSL2_9PROT</name>
<comment type="caution">
    <text evidence="5">The sequence shown here is derived from an EMBL/GenBank/DDBJ whole genome shotgun (WGS) entry which is preliminary data.</text>
</comment>
<sequence>MPDSSSDRANPYQAADLVVIDATLADWPMLAAAAPDGARVLVIEPCQDGFSRLADHLAVNGPAGAVHVLGHGAPGLAMLGTGRLSTATLDRYAPTLSGIGGSLAPGGAILFYACALAGSDEGAALIDSVADIAGVAVAASIDRTGAGGNWRLDYRAGTVEASVIAADAYPHALAEIAGSTYTATTATGELIIAGGGGGGGGGQGSFTNAGAGGAGGGGDDLVTGSAGDDVIFGDGAGGGGGAFLTFDATLVTPGGVGGGGADTLLGGGGNDIIFGDGLGGGHSKLSVADTVVGGETTDAGGGGFGGGGGGGGNAGQNGSGVSFNGGTGGSGSLGAGGGGGGGTYNPTWMLVPGVGGSSGGIGGSGGTDAVLADGGAGGGGDGTAVPGTGGVDGFPDPGYGGGGGGGGAGLGSGGAGGAGGSANESTSATAGAAGDENFHVVTDPDVLAFLIGVMQGIGVDNMLSLISGEGFAALGSGADVIDGGGGSDDLVGMGGADTFVFELEDAGADDTDRVWDFSGDALALTVGGIRIDDDTRDQVLDGQTADGDDRSIVHSDGTAHQVTITLKGIGRDLTAADFAGAASAGTKPANRDPTGTADAYEVVTGGVLRVGGPGLLTNDRDADGDGLQVQGILSKPANGALEWNAEGGFTYTPEPGFTGTDGFTYALSDGRFGTTAVRVTLTVAPRAEPDDDPDGDWPRPFVVTGGPGNERLSGTYLPDSIQGMDGSDTITGDGGRDQLNGNAGDDLVMGDGDEDVVWGGLGRDRVLGGPGNDWVLGDRGDDTVQGGQGNDHAWGGQGDDIVLGERGRDVLDGGQGDDTLAGGADDDLLRGGAGNDCFVYRAGDGLDRILDFDAAGGDVIRLEVGPGGLLDGVPIGGFDDIADRLFDIPGGVLLSLDGQGIVIEGVTRAQLSAADFLVV</sequence>
<dbReference type="InterPro" id="IPR025592">
    <property type="entry name" value="DUF4347"/>
</dbReference>
<evidence type="ECO:0000256" key="1">
    <source>
        <dbReference type="ARBA" id="ARBA00004613"/>
    </source>
</evidence>
<gene>
    <name evidence="5" type="ORF">EDC65_4961</name>
</gene>
<keyword evidence="2" id="KW-0964">Secreted</keyword>
<dbReference type="Proteomes" id="UP000278222">
    <property type="component" value="Unassembled WGS sequence"/>
</dbReference>
<evidence type="ECO:0000256" key="3">
    <source>
        <dbReference type="SAM" id="MobiDB-lite"/>
    </source>
</evidence>
<dbReference type="InterPro" id="IPR011049">
    <property type="entry name" value="Serralysin-like_metalloprot_C"/>
</dbReference>
<dbReference type="AlphaFoldDB" id="A0A3N1KSL2"/>
<dbReference type="Pfam" id="PF17963">
    <property type="entry name" value="Big_9"/>
    <property type="match status" value="1"/>
</dbReference>
<evidence type="ECO:0000313" key="5">
    <source>
        <dbReference type="EMBL" id="ROP81106.1"/>
    </source>
</evidence>
<evidence type="ECO:0000313" key="6">
    <source>
        <dbReference type="Proteomes" id="UP000278222"/>
    </source>
</evidence>
<dbReference type="PANTHER" id="PTHR38340">
    <property type="entry name" value="S-LAYER PROTEIN"/>
    <property type="match status" value="1"/>
</dbReference>
<comment type="subcellular location">
    <subcellularLocation>
        <location evidence="1">Secreted</location>
    </subcellularLocation>
</comment>
<organism evidence="5 6">
    <name type="scientific">Stella humosa</name>
    <dbReference type="NCBI Taxonomy" id="94"/>
    <lineage>
        <taxon>Bacteria</taxon>
        <taxon>Pseudomonadati</taxon>
        <taxon>Pseudomonadota</taxon>
        <taxon>Alphaproteobacteria</taxon>
        <taxon>Rhodospirillales</taxon>
        <taxon>Stellaceae</taxon>
        <taxon>Stella</taxon>
    </lineage>
</organism>
<dbReference type="Pfam" id="PF14252">
    <property type="entry name" value="DUF4347"/>
    <property type="match status" value="1"/>
</dbReference>
<feature type="domain" description="DUF4347" evidence="4">
    <location>
        <begin position="17"/>
        <end position="166"/>
    </location>
</feature>
<dbReference type="PRINTS" id="PR00313">
    <property type="entry name" value="CABNDNGRPT"/>
</dbReference>